<evidence type="ECO:0000313" key="3">
    <source>
        <dbReference type="Proteomes" id="UP000800041"/>
    </source>
</evidence>
<accession>A0A6G1GJZ1</accession>
<dbReference type="PANTHER" id="PTHR33112:SF10">
    <property type="entry name" value="TOL"/>
    <property type="match status" value="1"/>
</dbReference>
<reference evidence="2" key="1">
    <citation type="journal article" date="2020" name="Stud. Mycol.">
        <title>101 Dothideomycetes genomes: a test case for predicting lifestyles and emergence of pathogens.</title>
        <authorList>
            <person name="Haridas S."/>
            <person name="Albert R."/>
            <person name="Binder M."/>
            <person name="Bloem J."/>
            <person name="Labutti K."/>
            <person name="Salamov A."/>
            <person name="Andreopoulos B."/>
            <person name="Baker S."/>
            <person name="Barry K."/>
            <person name="Bills G."/>
            <person name="Bluhm B."/>
            <person name="Cannon C."/>
            <person name="Castanera R."/>
            <person name="Culley D."/>
            <person name="Daum C."/>
            <person name="Ezra D."/>
            <person name="Gonzalez J."/>
            <person name="Henrissat B."/>
            <person name="Kuo A."/>
            <person name="Liang C."/>
            <person name="Lipzen A."/>
            <person name="Lutzoni F."/>
            <person name="Magnuson J."/>
            <person name="Mondo S."/>
            <person name="Nolan M."/>
            <person name="Ohm R."/>
            <person name="Pangilinan J."/>
            <person name="Park H.-J."/>
            <person name="Ramirez L."/>
            <person name="Alfaro M."/>
            <person name="Sun H."/>
            <person name="Tritt A."/>
            <person name="Yoshinaga Y."/>
            <person name="Zwiers L.-H."/>
            <person name="Turgeon B."/>
            <person name="Goodwin S."/>
            <person name="Spatafora J."/>
            <person name="Crous P."/>
            <person name="Grigoriev I."/>
        </authorList>
    </citation>
    <scope>NUCLEOTIDE SEQUENCE</scope>
    <source>
        <strain evidence="2">CBS 113979</strain>
    </source>
</reference>
<dbReference type="EMBL" id="ML977206">
    <property type="protein sequence ID" value="KAF1981172.1"/>
    <property type="molecule type" value="Genomic_DNA"/>
</dbReference>
<keyword evidence="3" id="KW-1185">Reference proteome</keyword>
<protein>
    <submittedName>
        <fullName evidence="2">HET-domain-containing protein</fullName>
    </submittedName>
</protein>
<sequence length="721" mass="82177">MSLCTTCHLLLRGHYGSEWRGTFDLRFRHHATRQDLQNSARLGCGICQIVFREVSRIDARDSKGRLVRELRGQIRRVASGKWESDPQEPLLRVGISRVPDISGIYSMEFRTTQSERVGTFVLNPVDNSTRRLRTTYATSTDSDEVFQLARDWLKQCTKFHHNCRVAHNTWYPRRLINIGTAFVHKSPDKKVYLVLTDPENKEGNNPSITGPYLTLSHCWGKSKPLRLHRGNVTEFTRGILIDQLPKTFRDAMQFTARLGIRYIWIDSLCIVQDDEIDWLHQSAQMDRVYSNSYCNLSATCATDSDQGLFTTREPYELWETDANLNTEGIPGRLMSLKDVVSRVKGVSDPVERCSVLDISFWERMVDKAPVNLRAWVLQERLLAPRILHFCQGQIAWECAELDAAESFPDGLTNFQLSAGAIVDGGRLKSLVPEIDGKRLRETRLKLPKGKPDPQPHLIPDIYTYELWKHVVEAYSTTALTKPGDKLIALSGIAKVMAGMLSARYVVGMWNTEHLASQLLWRVNEKYERGAFSYLSERPKEYRAPSFSWVAVDAETGITYGEVLDQENLLMEVTEVHVELKSRDDFGLVKSGFLDLTGRLRRIEMVELDQVTRYGWRLAKPSLPGSQRLFTNVYLDAPRSDTDIFEPGANLYCMPAAWSQRKNSSSKDLICLLLQQLDGNNYKRIGLAKVSAYDRGQNDVLSLIGDEPMLPPRPVTRTVRII</sequence>
<name>A0A6G1GJZ1_9PEZI</name>
<dbReference type="Pfam" id="PF06985">
    <property type="entry name" value="HET"/>
    <property type="match status" value="1"/>
</dbReference>
<dbReference type="InterPro" id="IPR010730">
    <property type="entry name" value="HET"/>
</dbReference>
<gene>
    <name evidence="2" type="ORF">K402DRAFT_398795</name>
</gene>
<proteinExistence type="predicted"/>
<dbReference type="Proteomes" id="UP000800041">
    <property type="component" value="Unassembled WGS sequence"/>
</dbReference>
<organism evidence="2 3">
    <name type="scientific">Aulographum hederae CBS 113979</name>
    <dbReference type="NCBI Taxonomy" id="1176131"/>
    <lineage>
        <taxon>Eukaryota</taxon>
        <taxon>Fungi</taxon>
        <taxon>Dikarya</taxon>
        <taxon>Ascomycota</taxon>
        <taxon>Pezizomycotina</taxon>
        <taxon>Dothideomycetes</taxon>
        <taxon>Pleosporomycetidae</taxon>
        <taxon>Aulographales</taxon>
        <taxon>Aulographaceae</taxon>
    </lineage>
</organism>
<dbReference type="OrthoDB" id="5362512at2759"/>
<dbReference type="PANTHER" id="PTHR33112">
    <property type="entry name" value="DOMAIN PROTEIN, PUTATIVE-RELATED"/>
    <property type="match status" value="1"/>
</dbReference>
<dbReference type="AlphaFoldDB" id="A0A6G1GJZ1"/>
<evidence type="ECO:0000259" key="1">
    <source>
        <dbReference type="Pfam" id="PF06985"/>
    </source>
</evidence>
<evidence type="ECO:0000313" key="2">
    <source>
        <dbReference type="EMBL" id="KAF1981172.1"/>
    </source>
</evidence>
<feature type="domain" description="Heterokaryon incompatibility" evidence="1">
    <location>
        <begin position="212"/>
        <end position="379"/>
    </location>
</feature>